<dbReference type="EMBL" id="LR798384">
    <property type="protein sequence ID" value="CAB5228421.1"/>
    <property type="molecule type" value="Genomic_DNA"/>
</dbReference>
<organism evidence="2">
    <name type="scientific">uncultured Caudovirales phage</name>
    <dbReference type="NCBI Taxonomy" id="2100421"/>
    <lineage>
        <taxon>Viruses</taxon>
        <taxon>Duplodnaviria</taxon>
        <taxon>Heunggongvirae</taxon>
        <taxon>Uroviricota</taxon>
        <taxon>Caudoviricetes</taxon>
        <taxon>Peduoviridae</taxon>
        <taxon>Maltschvirus</taxon>
        <taxon>Maltschvirus maltsch</taxon>
    </lineage>
</organism>
<protein>
    <submittedName>
        <fullName evidence="2">Uncharacterized protein</fullName>
    </submittedName>
</protein>
<accession>A0A6J5QN17</accession>
<evidence type="ECO:0000313" key="4">
    <source>
        <dbReference type="EMBL" id="CAB5228421.1"/>
    </source>
</evidence>
<sequence>MKLCKDCKHYDATSASAKTDPHEYAKCTAPAIMKFSPVTGRMSPKFVNYCLTLRMDKQPCGTDAALFEQNPEAQPLAAEAGTEVGQ</sequence>
<dbReference type="EMBL" id="LR797401">
    <property type="protein sequence ID" value="CAB4213926.1"/>
    <property type="molecule type" value="Genomic_DNA"/>
</dbReference>
<gene>
    <name evidence="2" type="ORF">UFOVP1095_14</name>
    <name evidence="3" type="ORF">UFOVP1452_14</name>
    <name evidence="4" type="ORF">UFOVP1540_43</name>
    <name evidence="1" type="ORF">UFOVP918_14</name>
</gene>
<proteinExistence type="predicted"/>
<evidence type="ECO:0000313" key="2">
    <source>
        <dbReference type="EMBL" id="CAB4182378.1"/>
    </source>
</evidence>
<reference evidence="2" key="1">
    <citation type="submission" date="2020-05" db="EMBL/GenBank/DDBJ databases">
        <authorList>
            <person name="Chiriac C."/>
            <person name="Salcher M."/>
            <person name="Ghai R."/>
            <person name="Kavagutti S V."/>
        </authorList>
    </citation>
    <scope>NUCLEOTIDE SEQUENCE</scope>
</reference>
<name>A0A6J5QN17_9CAUD</name>
<evidence type="ECO:0000313" key="1">
    <source>
        <dbReference type="EMBL" id="CAB4171391.1"/>
    </source>
</evidence>
<evidence type="ECO:0000313" key="3">
    <source>
        <dbReference type="EMBL" id="CAB4213926.1"/>
    </source>
</evidence>
<dbReference type="EMBL" id="LR797032">
    <property type="protein sequence ID" value="CAB4182378.1"/>
    <property type="molecule type" value="Genomic_DNA"/>
</dbReference>
<dbReference type="EMBL" id="LR796867">
    <property type="protein sequence ID" value="CAB4171391.1"/>
    <property type="molecule type" value="Genomic_DNA"/>
</dbReference>